<name>A0A4C1U293_EUMVA</name>
<dbReference type="Proteomes" id="UP000299102">
    <property type="component" value="Unassembled WGS sequence"/>
</dbReference>
<dbReference type="AlphaFoldDB" id="A0A4C1U293"/>
<keyword evidence="3" id="KW-1185">Reference proteome</keyword>
<protein>
    <submittedName>
        <fullName evidence="2">Uncharacterized protein</fullName>
    </submittedName>
</protein>
<dbReference type="EMBL" id="BGZK01000119">
    <property type="protein sequence ID" value="GBP20475.1"/>
    <property type="molecule type" value="Genomic_DNA"/>
</dbReference>
<gene>
    <name evidence="2" type="ORF">EVAR_78851_1</name>
</gene>
<sequence length="101" mass="11197">MLDDGEGRDICKDRNHVGISNLWSPPTPPENRSLAPTEGMQANPQAKAYFIILYSMVVPFGARDNLFHTAAYATRTNAHILATPAWDRFHHGVGVRSTSTF</sequence>
<accession>A0A4C1U293</accession>
<reference evidence="2 3" key="1">
    <citation type="journal article" date="2019" name="Commun. Biol.">
        <title>The bagworm genome reveals a unique fibroin gene that provides high tensile strength.</title>
        <authorList>
            <person name="Kono N."/>
            <person name="Nakamura H."/>
            <person name="Ohtoshi R."/>
            <person name="Tomita M."/>
            <person name="Numata K."/>
            <person name="Arakawa K."/>
        </authorList>
    </citation>
    <scope>NUCLEOTIDE SEQUENCE [LARGE SCALE GENOMIC DNA]</scope>
</reference>
<evidence type="ECO:0000256" key="1">
    <source>
        <dbReference type="SAM" id="MobiDB-lite"/>
    </source>
</evidence>
<evidence type="ECO:0000313" key="2">
    <source>
        <dbReference type="EMBL" id="GBP20475.1"/>
    </source>
</evidence>
<feature type="region of interest" description="Disordered" evidence="1">
    <location>
        <begin position="18"/>
        <end position="38"/>
    </location>
</feature>
<proteinExistence type="predicted"/>
<comment type="caution">
    <text evidence="2">The sequence shown here is derived from an EMBL/GenBank/DDBJ whole genome shotgun (WGS) entry which is preliminary data.</text>
</comment>
<evidence type="ECO:0000313" key="3">
    <source>
        <dbReference type="Proteomes" id="UP000299102"/>
    </source>
</evidence>
<organism evidence="2 3">
    <name type="scientific">Eumeta variegata</name>
    <name type="common">Bagworm moth</name>
    <name type="synonym">Eumeta japonica</name>
    <dbReference type="NCBI Taxonomy" id="151549"/>
    <lineage>
        <taxon>Eukaryota</taxon>
        <taxon>Metazoa</taxon>
        <taxon>Ecdysozoa</taxon>
        <taxon>Arthropoda</taxon>
        <taxon>Hexapoda</taxon>
        <taxon>Insecta</taxon>
        <taxon>Pterygota</taxon>
        <taxon>Neoptera</taxon>
        <taxon>Endopterygota</taxon>
        <taxon>Lepidoptera</taxon>
        <taxon>Glossata</taxon>
        <taxon>Ditrysia</taxon>
        <taxon>Tineoidea</taxon>
        <taxon>Psychidae</taxon>
        <taxon>Oiketicinae</taxon>
        <taxon>Eumeta</taxon>
    </lineage>
</organism>